<organism evidence="4 5">
    <name type="scientific">Embleya hyalina</name>
    <dbReference type="NCBI Taxonomy" id="516124"/>
    <lineage>
        <taxon>Bacteria</taxon>
        <taxon>Bacillati</taxon>
        <taxon>Actinomycetota</taxon>
        <taxon>Actinomycetes</taxon>
        <taxon>Kitasatosporales</taxon>
        <taxon>Streptomycetaceae</taxon>
        <taxon>Embleya</taxon>
    </lineage>
</organism>
<gene>
    <name evidence="4" type="ORF">EHYA_07642</name>
</gene>
<dbReference type="CDD" id="cd07043">
    <property type="entry name" value="STAS_anti-anti-sigma_factors"/>
    <property type="match status" value="1"/>
</dbReference>
<dbReference type="InterPro" id="IPR002645">
    <property type="entry name" value="STAS_dom"/>
</dbReference>
<dbReference type="OrthoDB" id="9793697at2"/>
<comment type="similarity">
    <text evidence="1 2">Belongs to the anti-sigma-factor antagonist family.</text>
</comment>
<dbReference type="EMBL" id="BIFH01000035">
    <property type="protein sequence ID" value="GCD99918.1"/>
    <property type="molecule type" value="Genomic_DNA"/>
</dbReference>
<dbReference type="Pfam" id="PF01740">
    <property type="entry name" value="STAS"/>
    <property type="match status" value="1"/>
</dbReference>
<dbReference type="GO" id="GO:0043856">
    <property type="term" value="F:anti-sigma factor antagonist activity"/>
    <property type="evidence" value="ECO:0007669"/>
    <property type="project" value="InterPro"/>
</dbReference>
<dbReference type="PANTHER" id="PTHR33495:SF2">
    <property type="entry name" value="ANTI-SIGMA FACTOR ANTAGONIST TM_1081-RELATED"/>
    <property type="match status" value="1"/>
</dbReference>
<comment type="caution">
    <text evidence="4">The sequence shown here is derived from an EMBL/GenBank/DDBJ whole genome shotgun (WGS) entry which is preliminary data.</text>
</comment>
<dbReference type="AlphaFoldDB" id="A0A401YZA2"/>
<dbReference type="InterPro" id="IPR036513">
    <property type="entry name" value="STAS_dom_sf"/>
</dbReference>
<dbReference type="SUPFAM" id="SSF52091">
    <property type="entry name" value="SpoIIaa-like"/>
    <property type="match status" value="1"/>
</dbReference>
<dbReference type="PANTHER" id="PTHR33495">
    <property type="entry name" value="ANTI-SIGMA FACTOR ANTAGONIST TM_1081-RELATED-RELATED"/>
    <property type="match status" value="1"/>
</dbReference>
<accession>A0A401YZA2</accession>
<evidence type="ECO:0000256" key="2">
    <source>
        <dbReference type="RuleBase" id="RU003749"/>
    </source>
</evidence>
<evidence type="ECO:0000313" key="4">
    <source>
        <dbReference type="EMBL" id="GCD99918.1"/>
    </source>
</evidence>
<dbReference type="InterPro" id="IPR003658">
    <property type="entry name" value="Anti-sigma_ant"/>
</dbReference>
<evidence type="ECO:0000256" key="1">
    <source>
        <dbReference type="ARBA" id="ARBA00009013"/>
    </source>
</evidence>
<proteinExistence type="inferred from homology"/>
<feature type="domain" description="STAS" evidence="3">
    <location>
        <begin position="18"/>
        <end position="118"/>
    </location>
</feature>
<sequence length="125" mass="13352">MNDESGPLLVQVSAVGAGHTLVTVHGEIDMDSGPILDDALGRQVSAEPTRLLLDLSSVAFIDSFGLRILVRAERRVREAGGSLRLIAPTRAVERVLRLTGFTLMVAVHETVREALDAEGAPVGRE</sequence>
<keyword evidence="5" id="KW-1185">Reference proteome</keyword>
<dbReference type="PROSITE" id="PS50801">
    <property type="entry name" value="STAS"/>
    <property type="match status" value="1"/>
</dbReference>
<evidence type="ECO:0000259" key="3">
    <source>
        <dbReference type="PROSITE" id="PS50801"/>
    </source>
</evidence>
<dbReference type="NCBIfam" id="TIGR00377">
    <property type="entry name" value="ant_ant_sig"/>
    <property type="match status" value="1"/>
</dbReference>
<reference evidence="4 5" key="1">
    <citation type="submission" date="2018-12" db="EMBL/GenBank/DDBJ databases">
        <title>Draft genome sequence of Embleya hyalina NBRC 13850T.</title>
        <authorList>
            <person name="Komaki H."/>
            <person name="Hosoyama A."/>
            <person name="Kimura A."/>
            <person name="Ichikawa N."/>
            <person name="Tamura T."/>
        </authorList>
    </citation>
    <scope>NUCLEOTIDE SEQUENCE [LARGE SCALE GENOMIC DNA]</scope>
    <source>
        <strain evidence="4 5">NBRC 13850</strain>
    </source>
</reference>
<dbReference type="Proteomes" id="UP000286931">
    <property type="component" value="Unassembled WGS sequence"/>
</dbReference>
<name>A0A401YZA2_9ACTN</name>
<evidence type="ECO:0000313" key="5">
    <source>
        <dbReference type="Proteomes" id="UP000286931"/>
    </source>
</evidence>
<dbReference type="Gene3D" id="3.30.750.24">
    <property type="entry name" value="STAS domain"/>
    <property type="match status" value="1"/>
</dbReference>
<protein>
    <recommendedName>
        <fullName evidence="2">Anti-sigma factor antagonist</fullName>
    </recommendedName>
</protein>
<dbReference type="RefSeq" id="WP_126641673.1">
    <property type="nucleotide sequence ID" value="NZ_BIFH01000035.1"/>
</dbReference>